<dbReference type="EMBL" id="LR824007">
    <property type="protein sequence ID" value="CAD0196454.1"/>
    <property type="molecule type" value="Genomic_DNA"/>
</dbReference>
<organism evidence="4 5">
    <name type="scientific">Chrysodeixis includens</name>
    <name type="common">Soybean looper</name>
    <name type="synonym">Pseudoplusia includens</name>
    <dbReference type="NCBI Taxonomy" id="689277"/>
    <lineage>
        <taxon>Eukaryota</taxon>
        <taxon>Metazoa</taxon>
        <taxon>Ecdysozoa</taxon>
        <taxon>Arthropoda</taxon>
        <taxon>Hexapoda</taxon>
        <taxon>Insecta</taxon>
        <taxon>Pterygota</taxon>
        <taxon>Neoptera</taxon>
        <taxon>Endopterygota</taxon>
        <taxon>Lepidoptera</taxon>
        <taxon>Glossata</taxon>
        <taxon>Ditrysia</taxon>
        <taxon>Noctuoidea</taxon>
        <taxon>Noctuidae</taxon>
        <taxon>Plusiinae</taxon>
        <taxon>Chrysodeixis</taxon>
    </lineage>
</organism>
<proteinExistence type="predicted"/>
<keyword evidence="1" id="KW-1015">Disulfide bond</keyword>
<evidence type="ECO:0000313" key="4">
    <source>
        <dbReference type="EMBL" id="CAD0196454.1"/>
    </source>
</evidence>
<dbReference type="Pfam" id="PF00055">
    <property type="entry name" value="Laminin_N"/>
    <property type="match status" value="1"/>
</dbReference>
<dbReference type="PROSITE" id="PS51117">
    <property type="entry name" value="LAMININ_NTER"/>
    <property type="match status" value="1"/>
</dbReference>
<dbReference type="InterPro" id="IPR008211">
    <property type="entry name" value="Laminin_N"/>
</dbReference>
<name>A0A9N8KUQ7_CHRIL</name>
<accession>A0A9N8KUQ7</accession>
<evidence type="ECO:0000256" key="1">
    <source>
        <dbReference type="ARBA" id="ARBA00023157"/>
    </source>
</evidence>
<sequence>MEGLAHAQYLCVCVRRRRGSRKGRALLDRLTSTTVSEAEFTSGASNGATGGLLPAPLDVAPYSTVTANASCGDAGAEEFCRDTPGNGASSGATGGLLPAPLDVAPYSTVTANASCGDAGAEEYCRDTPGKRGVVCDVCEGLGGSSSRRHPPAHAVDGDQATWWQSPSLAEGDYQHVALVATLPDWKEHQDLVWN</sequence>
<dbReference type="AlphaFoldDB" id="A0A9N8KUQ7"/>
<evidence type="ECO:0000313" key="5">
    <source>
        <dbReference type="Proteomes" id="UP001154114"/>
    </source>
</evidence>
<dbReference type="Proteomes" id="UP001154114">
    <property type="component" value="Chromosome 4"/>
</dbReference>
<keyword evidence="5" id="KW-1185">Reference proteome</keyword>
<evidence type="ECO:0000256" key="2">
    <source>
        <dbReference type="ARBA" id="ARBA00023292"/>
    </source>
</evidence>
<reference evidence="4" key="1">
    <citation type="submission" date="2021-12" db="EMBL/GenBank/DDBJ databases">
        <authorList>
            <person name="King R."/>
        </authorList>
    </citation>
    <scope>NUCLEOTIDE SEQUENCE</scope>
</reference>
<dbReference type="OrthoDB" id="10011303at2759"/>
<feature type="domain" description="Laminin N-terminal" evidence="3">
    <location>
        <begin position="92"/>
        <end position="194"/>
    </location>
</feature>
<dbReference type="Gene3D" id="2.60.120.260">
    <property type="entry name" value="Galactose-binding domain-like"/>
    <property type="match status" value="1"/>
</dbReference>
<keyword evidence="2" id="KW-0424">Laminin EGF-like domain</keyword>
<evidence type="ECO:0000259" key="3">
    <source>
        <dbReference type="PROSITE" id="PS51117"/>
    </source>
</evidence>
<protein>
    <recommendedName>
        <fullName evidence="3">Laminin N-terminal domain-containing protein</fullName>
    </recommendedName>
</protein>
<gene>
    <name evidence="4" type="ORF">CINC_LOCUS10745</name>
</gene>